<keyword evidence="3" id="KW-1185">Reference proteome</keyword>
<dbReference type="Proteomes" id="UP000198885">
    <property type="component" value="Unassembled WGS sequence"/>
</dbReference>
<evidence type="ECO:0000313" key="2">
    <source>
        <dbReference type="EMBL" id="SES25867.1"/>
    </source>
</evidence>
<dbReference type="RefSeq" id="WP_177190471.1">
    <property type="nucleotide sequence ID" value="NZ_CBDDGO010000004.1"/>
</dbReference>
<keyword evidence="1" id="KW-0732">Signal</keyword>
<name>A0A1H9VWX8_9RHOB</name>
<dbReference type="AlphaFoldDB" id="A0A1H9VWX8"/>
<reference evidence="2 3" key="1">
    <citation type="submission" date="2016-10" db="EMBL/GenBank/DDBJ databases">
        <authorList>
            <person name="de Groot N.N."/>
        </authorList>
    </citation>
    <scope>NUCLEOTIDE SEQUENCE [LARGE SCALE GENOMIC DNA]</scope>
    <source>
        <strain evidence="2 3">DSM 23042</strain>
    </source>
</reference>
<dbReference type="STRING" id="641238.SAMN04490244_108148"/>
<dbReference type="EMBL" id="FOGU01000008">
    <property type="protein sequence ID" value="SES25867.1"/>
    <property type="molecule type" value="Genomic_DNA"/>
</dbReference>
<dbReference type="PROSITE" id="PS51257">
    <property type="entry name" value="PROKAR_LIPOPROTEIN"/>
    <property type="match status" value="1"/>
</dbReference>
<proteinExistence type="predicted"/>
<feature type="signal peptide" evidence="1">
    <location>
        <begin position="1"/>
        <end position="21"/>
    </location>
</feature>
<feature type="chain" id="PRO_5011640500" description="Lipoprotein" evidence="1">
    <location>
        <begin position="22"/>
        <end position="46"/>
    </location>
</feature>
<accession>A0A1H9VWX8</accession>
<sequence>MPKSVKFAVVLGLTAFAAACAQEEPTEVVYTDPAPTVQPEPSYNKY</sequence>
<evidence type="ECO:0000256" key="1">
    <source>
        <dbReference type="SAM" id="SignalP"/>
    </source>
</evidence>
<evidence type="ECO:0008006" key="4">
    <source>
        <dbReference type="Google" id="ProtNLM"/>
    </source>
</evidence>
<protein>
    <recommendedName>
        <fullName evidence="4">Lipoprotein</fullName>
    </recommendedName>
</protein>
<organism evidence="2 3">
    <name type="scientific">Tranquillimonas rosea</name>
    <dbReference type="NCBI Taxonomy" id="641238"/>
    <lineage>
        <taxon>Bacteria</taxon>
        <taxon>Pseudomonadati</taxon>
        <taxon>Pseudomonadota</taxon>
        <taxon>Alphaproteobacteria</taxon>
        <taxon>Rhodobacterales</taxon>
        <taxon>Roseobacteraceae</taxon>
        <taxon>Tranquillimonas</taxon>
    </lineage>
</organism>
<evidence type="ECO:0000313" key="3">
    <source>
        <dbReference type="Proteomes" id="UP000198885"/>
    </source>
</evidence>
<gene>
    <name evidence="2" type="ORF">SAMN04490244_108148</name>
</gene>